<evidence type="ECO:0000256" key="4">
    <source>
        <dbReference type="ARBA" id="ARBA00023274"/>
    </source>
</evidence>
<dbReference type="InterPro" id="IPR050522">
    <property type="entry name" value="Ribosomal_protein_eL43"/>
</dbReference>
<keyword evidence="2" id="KW-0694">RNA-binding</keyword>
<gene>
    <name evidence="6" type="ORF">LFW2832_01140</name>
</gene>
<evidence type="ECO:0000256" key="1">
    <source>
        <dbReference type="ARBA" id="ARBA00008672"/>
    </source>
</evidence>
<dbReference type="Gene3D" id="2.20.25.30">
    <property type="match status" value="1"/>
</dbReference>
<proteinExistence type="inferred from homology"/>
<name>A0A5E4LSC3_9ARCH</name>
<dbReference type="PANTHER" id="PTHR48129:SF1">
    <property type="entry name" value="LARGE RIBOSOMAL SUBUNIT PROTEIN EL43"/>
    <property type="match status" value="1"/>
</dbReference>
<sequence length="78" mass="8581">MYTAKYGASIRKLVDKAILAKRTKYECPKCHKLKVARKGNALWACKSCEAVFAGGAYSFKSEAGEIAARIINEYSKSS</sequence>
<comment type="caution">
    <text evidence="6">The sequence shown here is derived from an EMBL/GenBank/DDBJ whole genome shotgun (WGS) entry which is preliminary data.</text>
</comment>
<evidence type="ECO:0000256" key="5">
    <source>
        <dbReference type="ARBA" id="ARBA00035383"/>
    </source>
</evidence>
<evidence type="ECO:0000313" key="6">
    <source>
        <dbReference type="EMBL" id="VVC04830.1"/>
    </source>
</evidence>
<evidence type="ECO:0000313" key="7">
    <source>
        <dbReference type="Proteomes" id="UP000789941"/>
    </source>
</evidence>
<dbReference type="AlphaFoldDB" id="A0A5E4LSC3"/>
<dbReference type="InterPro" id="IPR011331">
    <property type="entry name" value="Ribosomal_eL37/eL43"/>
</dbReference>
<evidence type="ECO:0000256" key="2">
    <source>
        <dbReference type="ARBA" id="ARBA00022884"/>
    </source>
</evidence>
<dbReference type="InterPro" id="IPR002674">
    <property type="entry name" value="Ribosomal_eL43"/>
</dbReference>
<keyword evidence="4" id="KW-0687">Ribonucleoprotein</keyword>
<dbReference type="SUPFAM" id="SSF57829">
    <property type="entry name" value="Zn-binding ribosomal proteins"/>
    <property type="match status" value="1"/>
</dbReference>
<protein>
    <recommendedName>
        <fullName evidence="5">50S ribosomal protein L37Ae</fullName>
    </recommendedName>
</protein>
<dbReference type="InterPro" id="IPR011332">
    <property type="entry name" value="Ribosomal_zn-bd"/>
</dbReference>
<dbReference type="GO" id="GO:0005840">
    <property type="term" value="C:ribosome"/>
    <property type="evidence" value="ECO:0007669"/>
    <property type="project" value="UniProtKB-KW"/>
</dbReference>
<dbReference type="GO" id="GO:0003723">
    <property type="term" value="F:RNA binding"/>
    <property type="evidence" value="ECO:0007669"/>
    <property type="project" value="UniProtKB-KW"/>
</dbReference>
<dbReference type="GO" id="GO:1990904">
    <property type="term" value="C:ribonucleoprotein complex"/>
    <property type="evidence" value="ECO:0007669"/>
    <property type="project" value="UniProtKB-KW"/>
</dbReference>
<dbReference type="EMBL" id="CABMJJ010000011">
    <property type="protein sequence ID" value="VVC04830.1"/>
    <property type="molecule type" value="Genomic_DNA"/>
</dbReference>
<evidence type="ECO:0000256" key="3">
    <source>
        <dbReference type="ARBA" id="ARBA00022980"/>
    </source>
</evidence>
<organism evidence="6 7">
    <name type="scientific">Candidatus Bilamarchaeum dharawalense</name>
    <dbReference type="NCBI Taxonomy" id="2885759"/>
    <lineage>
        <taxon>Archaea</taxon>
        <taxon>Candidatus Micrarchaeota</taxon>
        <taxon>Candidatus Micrarchaeia</taxon>
        <taxon>Candidatus Anstonellales</taxon>
        <taxon>Candidatus Bilamarchaeaceae</taxon>
        <taxon>Candidatus Bilamarchaeum</taxon>
    </lineage>
</organism>
<keyword evidence="3 6" id="KW-0689">Ribosomal protein</keyword>
<dbReference type="PANTHER" id="PTHR48129">
    <property type="entry name" value="60S RIBOSOMAL PROTEIN L37A"/>
    <property type="match status" value="1"/>
</dbReference>
<comment type="similarity">
    <text evidence="1">Belongs to the eukaryotic ribosomal protein eL43 family.</text>
</comment>
<dbReference type="GO" id="GO:0003735">
    <property type="term" value="F:structural constituent of ribosome"/>
    <property type="evidence" value="ECO:0007669"/>
    <property type="project" value="InterPro"/>
</dbReference>
<accession>A0A5E4LSC3</accession>
<dbReference type="Proteomes" id="UP000789941">
    <property type="component" value="Unassembled WGS sequence"/>
</dbReference>
<dbReference type="Pfam" id="PF01780">
    <property type="entry name" value="Ribosomal_L37ae"/>
    <property type="match status" value="1"/>
</dbReference>
<reference evidence="6 7" key="1">
    <citation type="submission" date="2019-08" db="EMBL/GenBank/DDBJ databases">
        <authorList>
            <person name="Vazquez-Campos X."/>
        </authorList>
    </citation>
    <scope>NUCLEOTIDE SEQUENCE [LARGE SCALE GENOMIC DNA]</scope>
    <source>
        <strain evidence="6">LFW-283_2</strain>
    </source>
</reference>
<dbReference type="GO" id="GO:0006412">
    <property type="term" value="P:translation"/>
    <property type="evidence" value="ECO:0007669"/>
    <property type="project" value="InterPro"/>
</dbReference>